<protein>
    <recommendedName>
        <fullName evidence="4">Secreted protein</fullName>
    </recommendedName>
</protein>
<accession>A0A1V9XZC7</accession>
<dbReference type="AlphaFoldDB" id="A0A1V9XZC7"/>
<feature type="non-terminal residue" evidence="2">
    <location>
        <position position="110"/>
    </location>
</feature>
<sequence>MKRDAVLVVLFGGWLCFKPICLGKQKTVQQTLQEHVPDFTAKFPSGNVQCPAIPMPISDVIIQVDTCLKLLARDIRDREVKAVTSELEDCAQTGLLLFMMTACQDADYLD</sequence>
<organism evidence="2 3">
    <name type="scientific">Tropilaelaps mercedesae</name>
    <dbReference type="NCBI Taxonomy" id="418985"/>
    <lineage>
        <taxon>Eukaryota</taxon>
        <taxon>Metazoa</taxon>
        <taxon>Ecdysozoa</taxon>
        <taxon>Arthropoda</taxon>
        <taxon>Chelicerata</taxon>
        <taxon>Arachnida</taxon>
        <taxon>Acari</taxon>
        <taxon>Parasitiformes</taxon>
        <taxon>Mesostigmata</taxon>
        <taxon>Gamasina</taxon>
        <taxon>Dermanyssoidea</taxon>
        <taxon>Laelapidae</taxon>
        <taxon>Tropilaelaps</taxon>
    </lineage>
</organism>
<proteinExistence type="predicted"/>
<evidence type="ECO:0008006" key="4">
    <source>
        <dbReference type="Google" id="ProtNLM"/>
    </source>
</evidence>
<gene>
    <name evidence="2" type="ORF">BIW11_06157</name>
</gene>
<feature type="signal peptide" evidence="1">
    <location>
        <begin position="1"/>
        <end position="23"/>
    </location>
</feature>
<dbReference type="Proteomes" id="UP000192247">
    <property type="component" value="Unassembled WGS sequence"/>
</dbReference>
<name>A0A1V9XZC7_9ACAR</name>
<evidence type="ECO:0000256" key="1">
    <source>
        <dbReference type="SAM" id="SignalP"/>
    </source>
</evidence>
<evidence type="ECO:0000313" key="2">
    <source>
        <dbReference type="EMBL" id="OQR78819.1"/>
    </source>
</evidence>
<reference evidence="2 3" key="1">
    <citation type="journal article" date="2017" name="Gigascience">
        <title>Draft genome of the honey bee ectoparasitic mite, Tropilaelaps mercedesae, is shaped by the parasitic life history.</title>
        <authorList>
            <person name="Dong X."/>
            <person name="Armstrong S.D."/>
            <person name="Xia D."/>
            <person name="Makepeace B.L."/>
            <person name="Darby A.C."/>
            <person name="Kadowaki T."/>
        </authorList>
    </citation>
    <scope>NUCLEOTIDE SEQUENCE [LARGE SCALE GENOMIC DNA]</scope>
    <source>
        <strain evidence="2">Wuxi-XJTLU</strain>
    </source>
</reference>
<evidence type="ECO:0000313" key="3">
    <source>
        <dbReference type="Proteomes" id="UP000192247"/>
    </source>
</evidence>
<dbReference type="InParanoid" id="A0A1V9XZC7"/>
<keyword evidence="3" id="KW-1185">Reference proteome</keyword>
<feature type="chain" id="PRO_5012528939" description="Secreted protein" evidence="1">
    <location>
        <begin position="24"/>
        <end position="110"/>
    </location>
</feature>
<dbReference type="OrthoDB" id="6485004at2759"/>
<dbReference type="EMBL" id="MNPL01001785">
    <property type="protein sequence ID" value="OQR78819.1"/>
    <property type="molecule type" value="Genomic_DNA"/>
</dbReference>
<comment type="caution">
    <text evidence="2">The sequence shown here is derived from an EMBL/GenBank/DDBJ whole genome shotgun (WGS) entry which is preliminary data.</text>
</comment>
<keyword evidence="1" id="KW-0732">Signal</keyword>